<dbReference type="STRING" id="27342.A0A0H2RXH0"/>
<dbReference type="AlphaFoldDB" id="A0A0H2RXH0"/>
<evidence type="ECO:0000313" key="4">
    <source>
        <dbReference type="EMBL" id="KLO16810.1"/>
    </source>
</evidence>
<proteinExistence type="predicted"/>
<accession>A0A0H2RXH0</accession>
<dbReference type="InterPro" id="IPR010998">
    <property type="entry name" value="Integrase_recombinase_N"/>
</dbReference>
<dbReference type="GO" id="GO:0003677">
    <property type="term" value="F:DNA binding"/>
    <property type="evidence" value="ECO:0007669"/>
    <property type="project" value="UniProtKB-KW"/>
</dbReference>
<feature type="region of interest" description="Disordered" evidence="2">
    <location>
        <begin position="1"/>
        <end position="21"/>
    </location>
</feature>
<dbReference type="EMBL" id="KQ085911">
    <property type="protein sequence ID" value="KLO16810.1"/>
    <property type="molecule type" value="Genomic_DNA"/>
</dbReference>
<dbReference type="OrthoDB" id="3254696at2759"/>
<evidence type="ECO:0000313" key="5">
    <source>
        <dbReference type="Proteomes" id="UP000053477"/>
    </source>
</evidence>
<evidence type="ECO:0000256" key="2">
    <source>
        <dbReference type="SAM" id="MobiDB-lite"/>
    </source>
</evidence>
<dbReference type="InterPro" id="IPR044068">
    <property type="entry name" value="CB"/>
</dbReference>
<evidence type="ECO:0000259" key="3">
    <source>
        <dbReference type="PROSITE" id="PS51900"/>
    </source>
</evidence>
<dbReference type="PROSITE" id="PS51900">
    <property type="entry name" value="CB"/>
    <property type="match status" value="1"/>
</dbReference>
<dbReference type="Proteomes" id="UP000053477">
    <property type="component" value="Unassembled WGS sequence"/>
</dbReference>
<keyword evidence="5" id="KW-1185">Reference proteome</keyword>
<sequence length="179" mass="19869">MPRNSHARRAIPHRPRPPNFSQLSKLSPTSIHNINRALAHGWSSSTKKNYASVIRRFKAFCEDEGFSPHDIFPASELALCAFAASHAGRRAGTTARNNLAAVKAWHSYYNAPWNGSARLRYVLSGVQNLAPPSSSRPQRPPVTLSMLNLLVQRLDRNHPLDACVLATAFTAFWGQSSRK</sequence>
<feature type="domain" description="Core-binding (CB)" evidence="3">
    <location>
        <begin position="28"/>
        <end position="110"/>
    </location>
</feature>
<name>A0A0H2RXH0_9AGAM</name>
<dbReference type="SUPFAM" id="SSF47823">
    <property type="entry name" value="lambda integrase-like, N-terminal domain"/>
    <property type="match status" value="1"/>
</dbReference>
<organism evidence="4 5">
    <name type="scientific">Schizopora paradoxa</name>
    <dbReference type="NCBI Taxonomy" id="27342"/>
    <lineage>
        <taxon>Eukaryota</taxon>
        <taxon>Fungi</taxon>
        <taxon>Dikarya</taxon>
        <taxon>Basidiomycota</taxon>
        <taxon>Agaricomycotina</taxon>
        <taxon>Agaricomycetes</taxon>
        <taxon>Hymenochaetales</taxon>
        <taxon>Schizoporaceae</taxon>
        <taxon>Schizopora</taxon>
    </lineage>
</organism>
<dbReference type="InParanoid" id="A0A0H2RXH0"/>
<feature type="compositionally biased region" description="Basic residues" evidence="2">
    <location>
        <begin position="1"/>
        <end position="16"/>
    </location>
</feature>
<reference evidence="4 5" key="1">
    <citation type="submission" date="2015-04" db="EMBL/GenBank/DDBJ databases">
        <title>Complete genome sequence of Schizopora paradoxa KUC8140, a cosmopolitan wood degrader in East Asia.</title>
        <authorList>
            <consortium name="DOE Joint Genome Institute"/>
            <person name="Min B."/>
            <person name="Park H."/>
            <person name="Jang Y."/>
            <person name="Kim J.-J."/>
            <person name="Kim K.H."/>
            <person name="Pangilinan J."/>
            <person name="Lipzen A."/>
            <person name="Riley R."/>
            <person name="Grigoriev I.V."/>
            <person name="Spatafora J.W."/>
            <person name="Choi I.-G."/>
        </authorList>
    </citation>
    <scope>NUCLEOTIDE SEQUENCE [LARGE SCALE GENOMIC DNA]</scope>
    <source>
        <strain evidence="4 5">KUC8140</strain>
    </source>
</reference>
<protein>
    <recommendedName>
        <fullName evidence="3">Core-binding (CB) domain-containing protein</fullName>
    </recommendedName>
</protein>
<gene>
    <name evidence="4" type="ORF">SCHPADRAFT_913900</name>
</gene>
<dbReference type="Gene3D" id="1.10.150.130">
    <property type="match status" value="1"/>
</dbReference>
<evidence type="ECO:0000256" key="1">
    <source>
        <dbReference type="ARBA" id="ARBA00023125"/>
    </source>
</evidence>
<keyword evidence="1" id="KW-0238">DNA-binding</keyword>